<dbReference type="Proteomes" id="UP000198832">
    <property type="component" value="Unassembled WGS sequence"/>
</dbReference>
<protein>
    <submittedName>
        <fullName evidence="1">TIGR03085 family protein</fullName>
    </submittedName>
</protein>
<name>A0A1I1FWR8_9ACTN</name>
<organism evidence="1 2">
    <name type="scientific">Nocardioides terrae</name>
    <dbReference type="NCBI Taxonomy" id="574651"/>
    <lineage>
        <taxon>Bacteria</taxon>
        <taxon>Bacillati</taxon>
        <taxon>Actinomycetota</taxon>
        <taxon>Actinomycetes</taxon>
        <taxon>Propionibacteriales</taxon>
        <taxon>Nocardioidaceae</taxon>
        <taxon>Nocardioides</taxon>
    </lineage>
</organism>
<dbReference type="AlphaFoldDB" id="A0A1I1FWR8"/>
<dbReference type="STRING" id="574651.SAMN04487968_103157"/>
<accession>A0A1I1FWR8</accession>
<proteinExistence type="predicted"/>
<keyword evidence="2" id="KW-1185">Reference proteome</keyword>
<sequence>MLTSLVPRPFTGSLAARERAELASLALSLGAPAPTMCAGWTVKDLVIHLLVRERRLVAKDRATAELASRDLASLVAQLRAVPLLLSVVDPVLNGMEMFVHHEDVRRAQPSWTIRPLSSRDERELWLSASLVGRIQGRRVDVPLVIASGTRRTVLRSGPSPVVVSGPVSEVLLFLSGRVSVASVAFDGPVDAIEKVKAASLSL</sequence>
<dbReference type="SUPFAM" id="SSF109854">
    <property type="entry name" value="DinB/YfiT-like putative metalloenzymes"/>
    <property type="match status" value="1"/>
</dbReference>
<dbReference type="InterPro" id="IPR034660">
    <property type="entry name" value="DinB/YfiT-like"/>
</dbReference>
<dbReference type="InterPro" id="IPR017519">
    <property type="entry name" value="CHP03085"/>
</dbReference>
<dbReference type="NCBIfam" id="TIGR03083">
    <property type="entry name" value="maleylpyruvate isomerase family mycothiol-dependent enzyme"/>
    <property type="match status" value="1"/>
</dbReference>
<reference evidence="1 2" key="1">
    <citation type="submission" date="2016-10" db="EMBL/GenBank/DDBJ databases">
        <authorList>
            <person name="de Groot N.N."/>
        </authorList>
    </citation>
    <scope>NUCLEOTIDE SEQUENCE [LARGE SCALE GENOMIC DNA]</scope>
    <source>
        <strain evidence="1 2">CGMCC 1.7056</strain>
    </source>
</reference>
<dbReference type="RefSeq" id="WP_175507563.1">
    <property type="nucleotide sequence ID" value="NZ_FOLB01000003.1"/>
</dbReference>
<gene>
    <name evidence="1" type="ORF">SAMN04487968_103157</name>
</gene>
<evidence type="ECO:0000313" key="2">
    <source>
        <dbReference type="Proteomes" id="UP000198832"/>
    </source>
</evidence>
<dbReference type="EMBL" id="FOLB01000003">
    <property type="protein sequence ID" value="SFC03721.1"/>
    <property type="molecule type" value="Genomic_DNA"/>
</dbReference>
<evidence type="ECO:0000313" key="1">
    <source>
        <dbReference type="EMBL" id="SFC03721.1"/>
    </source>
</evidence>
<dbReference type="NCBIfam" id="TIGR03085">
    <property type="entry name" value="TIGR03085 family metal-binding protein"/>
    <property type="match status" value="1"/>
</dbReference>
<dbReference type="InterPro" id="IPR017517">
    <property type="entry name" value="Maleyloyr_isom"/>
</dbReference>